<dbReference type="GO" id="GO:0008270">
    <property type="term" value="F:zinc ion binding"/>
    <property type="evidence" value="ECO:0007669"/>
    <property type="project" value="UniProtKB-KW"/>
</dbReference>
<dbReference type="InterPro" id="IPR000953">
    <property type="entry name" value="Chromo/chromo_shadow_dom"/>
</dbReference>
<proteinExistence type="predicted"/>
<dbReference type="CDD" id="cd00034">
    <property type="entry name" value="CSD"/>
    <property type="match status" value="1"/>
</dbReference>
<dbReference type="GeneID" id="111252020"/>
<evidence type="ECO:0000256" key="2">
    <source>
        <dbReference type="ARBA" id="ARBA00022723"/>
    </source>
</evidence>
<dbReference type="Pfam" id="PF01393">
    <property type="entry name" value="Chromo_shadow"/>
    <property type="match status" value="1"/>
</dbReference>
<dbReference type="RefSeq" id="XP_022665052.1">
    <property type="nucleotide sequence ID" value="XM_022809317.1"/>
</dbReference>
<organism evidence="11 12">
    <name type="scientific">Varroa destructor</name>
    <name type="common">Honeybee mite</name>
    <dbReference type="NCBI Taxonomy" id="109461"/>
    <lineage>
        <taxon>Eukaryota</taxon>
        <taxon>Metazoa</taxon>
        <taxon>Ecdysozoa</taxon>
        <taxon>Arthropoda</taxon>
        <taxon>Chelicerata</taxon>
        <taxon>Arachnida</taxon>
        <taxon>Acari</taxon>
        <taxon>Parasitiformes</taxon>
        <taxon>Mesostigmata</taxon>
        <taxon>Gamasina</taxon>
        <taxon>Dermanyssoidea</taxon>
        <taxon>Varroidae</taxon>
        <taxon>Varroa</taxon>
    </lineage>
</organism>
<dbReference type="SMART" id="SM00300">
    <property type="entry name" value="ChSh"/>
    <property type="match status" value="1"/>
</dbReference>
<keyword evidence="3" id="KW-0677">Repeat</keyword>
<keyword evidence="4" id="KW-0863">Zinc-finger</keyword>
<dbReference type="Gene3D" id="2.40.50.40">
    <property type="match status" value="1"/>
</dbReference>
<evidence type="ECO:0000256" key="8">
    <source>
        <dbReference type="SAM" id="MobiDB-lite"/>
    </source>
</evidence>
<dbReference type="PROSITE" id="PS50013">
    <property type="entry name" value="CHROMO_2"/>
    <property type="match status" value="1"/>
</dbReference>
<dbReference type="PANTHER" id="PTHR22812">
    <property type="entry name" value="CHROMOBOX PROTEIN"/>
    <property type="match status" value="1"/>
</dbReference>
<evidence type="ECO:0000256" key="3">
    <source>
        <dbReference type="ARBA" id="ARBA00022737"/>
    </source>
</evidence>
<dbReference type="EnsemblMetazoa" id="XM_022809317">
    <property type="protein sequence ID" value="XP_022665052"/>
    <property type="gene ID" value="LOC111252020"/>
</dbReference>
<evidence type="ECO:0000256" key="6">
    <source>
        <dbReference type="ARBA" id="ARBA00023125"/>
    </source>
</evidence>
<feature type="transmembrane region" description="Helical" evidence="9">
    <location>
        <begin position="24"/>
        <end position="45"/>
    </location>
</feature>
<sequence length="225" mass="26394">MVRHCCCYLLLDLRRSKSPNERSAYCVVIVIIIFVVVVNRVLVLLSERLSANANDKNRMRQPRLEFFENSLFTEHQHNYIVLSKELSCRRWIDYVNRPELAYNSPEHLHNNYRLCAMHFREDDFVSLGNHARLKRHVVPSVPPPADWKHANDIEDTDDSKPQPKGFERGLEPEKILGVTNSSGELMFLIQWKGAEEADFVRAAECNLRYPQMVIGFYERKLVMEY</sequence>
<dbReference type="InParanoid" id="A0A7M7KEL4"/>
<dbReference type="SUPFAM" id="SSF57716">
    <property type="entry name" value="Glucocorticoid receptor-like (DNA-binding domain)"/>
    <property type="match status" value="1"/>
</dbReference>
<reference evidence="11" key="1">
    <citation type="submission" date="2021-01" db="UniProtKB">
        <authorList>
            <consortium name="EnsemblMetazoa"/>
        </authorList>
    </citation>
    <scope>IDENTIFICATION</scope>
</reference>
<dbReference type="InterPro" id="IPR016197">
    <property type="entry name" value="Chromo-like_dom_sf"/>
</dbReference>
<keyword evidence="5" id="KW-0862">Zinc</keyword>
<feature type="region of interest" description="Disordered" evidence="8">
    <location>
        <begin position="142"/>
        <end position="170"/>
    </location>
</feature>
<keyword evidence="7" id="KW-0539">Nucleus</keyword>
<dbReference type="FunFam" id="2.40.50.40:FF:000031">
    <property type="entry name" value="Heterochromatin protein 1"/>
    <property type="match status" value="1"/>
</dbReference>
<evidence type="ECO:0000259" key="10">
    <source>
        <dbReference type="PROSITE" id="PS50013"/>
    </source>
</evidence>
<dbReference type="Pfam" id="PF05485">
    <property type="entry name" value="THAP"/>
    <property type="match status" value="1"/>
</dbReference>
<evidence type="ECO:0000256" key="1">
    <source>
        <dbReference type="ARBA" id="ARBA00004123"/>
    </source>
</evidence>
<dbReference type="Proteomes" id="UP000594260">
    <property type="component" value="Unplaced"/>
</dbReference>
<evidence type="ECO:0000313" key="11">
    <source>
        <dbReference type="EnsemblMetazoa" id="XP_022665052"/>
    </source>
</evidence>
<keyword evidence="2" id="KW-0479">Metal-binding</keyword>
<keyword evidence="9" id="KW-0472">Membrane</keyword>
<dbReference type="InterPro" id="IPR008251">
    <property type="entry name" value="Chromo_shadow_dom"/>
</dbReference>
<keyword evidence="9" id="KW-0812">Transmembrane</keyword>
<keyword evidence="6" id="KW-0238">DNA-binding</keyword>
<dbReference type="GO" id="GO:0005634">
    <property type="term" value="C:nucleus"/>
    <property type="evidence" value="ECO:0007669"/>
    <property type="project" value="UniProtKB-SubCell"/>
</dbReference>
<accession>A0A7M7KEL4</accession>
<evidence type="ECO:0000256" key="5">
    <source>
        <dbReference type="ARBA" id="ARBA00022833"/>
    </source>
</evidence>
<dbReference type="InterPro" id="IPR051219">
    <property type="entry name" value="Heterochromatin_chromo-domain"/>
</dbReference>
<feature type="domain" description="Chromo" evidence="10">
    <location>
        <begin position="170"/>
        <end position="225"/>
    </location>
</feature>
<dbReference type="OrthoDB" id="433924at2759"/>
<evidence type="ECO:0000313" key="12">
    <source>
        <dbReference type="Proteomes" id="UP000594260"/>
    </source>
</evidence>
<comment type="subcellular location">
    <subcellularLocation>
        <location evidence="1">Nucleus</location>
    </subcellularLocation>
</comment>
<dbReference type="AlphaFoldDB" id="A0A7M7KEL4"/>
<dbReference type="InterPro" id="IPR006612">
    <property type="entry name" value="THAP_Znf"/>
</dbReference>
<dbReference type="SUPFAM" id="SSF54160">
    <property type="entry name" value="Chromo domain-like"/>
    <property type="match status" value="1"/>
</dbReference>
<dbReference type="KEGG" id="vde:111252020"/>
<dbReference type="GO" id="GO:0005694">
    <property type="term" value="C:chromosome"/>
    <property type="evidence" value="ECO:0007669"/>
    <property type="project" value="UniProtKB-ARBA"/>
</dbReference>
<dbReference type="GO" id="GO:0003677">
    <property type="term" value="F:DNA binding"/>
    <property type="evidence" value="ECO:0007669"/>
    <property type="project" value="UniProtKB-KW"/>
</dbReference>
<protein>
    <recommendedName>
        <fullName evidence="10">Chromo domain-containing protein</fullName>
    </recommendedName>
</protein>
<name>A0A7M7KEL4_VARDE</name>
<keyword evidence="9" id="KW-1133">Transmembrane helix</keyword>
<evidence type="ECO:0000256" key="7">
    <source>
        <dbReference type="ARBA" id="ARBA00023242"/>
    </source>
</evidence>
<evidence type="ECO:0000256" key="4">
    <source>
        <dbReference type="ARBA" id="ARBA00022771"/>
    </source>
</evidence>
<feature type="compositionally biased region" description="Basic and acidic residues" evidence="8">
    <location>
        <begin position="146"/>
        <end position="170"/>
    </location>
</feature>
<evidence type="ECO:0000256" key="9">
    <source>
        <dbReference type="SAM" id="Phobius"/>
    </source>
</evidence>
<keyword evidence="12" id="KW-1185">Reference proteome</keyword>